<dbReference type="InterPro" id="IPR037294">
    <property type="entry name" value="ABC_BtuC-like"/>
</dbReference>
<evidence type="ECO:0000256" key="7">
    <source>
        <dbReference type="ARBA" id="ARBA00023136"/>
    </source>
</evidence>
<keyword evidence="6 9" id="KW-1133">Transmembrane helix</keyword>
<feature type="transmembrane region" description="Helical" evidence="9">
    <location>
        <begin position="50"/>
        <end position="75"/>
    </location>
</feature>
<feature type="transmembrane region" description="Helical" evidence="9">
    <location>
        <begin position="278"/>
        <end position="305"/>
    </location>
</feature>
<keyword evidence="7 9" id="KW-0472">Membrane</keyword>
<feature type="transmembrane region" description="Helical" evidence="9">
    <location>
        <begin position="358"/>
        <end position="379"/>
    </location>
</feature>
<dbReference type="KEGG" id="sals:SLNWT_0198"/>
<accession>A0A0B5EGS8</accession>
<reference evidence="10 11" key="1">
    <citation type="submission" date="2015-01" db="EMBL/GenBank/DDBJ databases">
        <title>Enhanced salinomycin production by adjusting the supply of polyketide extender units in Streptomyce albus DSM 41398.</title>
        <authorList>
            <person name="Lu C."/>
        </authorList>
    </citation>
    <scope>NUCLEOTIDE SEQUENCE [LARGE SCALE GENOMIC DNA]</scope>
    <source>
        <strain evidence="11">ATCC 21838 / DSM 41398 / FERM P-419 / JCM 4703 / NBRC 107858</strain>
    </source>
</reference>
<dbReference type="CDD" id="cd06550">
    <property type="entry name" value="TM_ABC_iron-siderophores_like"/>
    <property type="match status" value="1"/>
</dbReference>
<dbReference type="PANTHER" id="PTHR30472:SF24">
    <property type="entry name" value="FERRIC ENTEROBACTIN TRANSPORT SYSTEM PERMEASE PROTEIN FEPG"/>
    <property type="match status" value="1"/>
</dbReference>
<dbReference type="InterPro" id="IPR000522">
    <property type="entry name" value="ABC_transptr_permease_BtuC"/>
</dbReference>
<protein>
    <submittedName>
        <fullName evidence="10">ABC-type transporter, integral membrane subunit</fullName>
    </submittedName>
</protein>
<feature type="region of interest" description="Disordered" evidence="8">
    <location>
        <begin position="1"/>
        <end position="27"/>
    </location>
</feature>
<evidence type="ECO:0000256" key="4">
    <source>
        <dbReference type="ARBA" id="ARBA00022475"/>
    </source>
</evidence>
<keyword evidence="3" id="KW-0813">Transport</keyword>
<dbReference type="EMBL" id="CP010519">
    <property type="protein sequence ID" value="AJE80574.1"/>
    <property type="molecule type" value="Genomic_DNA"/>
</dbReference>
<dbReference type="SUPFAM" id="SSF81345">
    <property type="entry name" value="ABC transporter involved in vitamin B12 uptake, BtuC"/>
    <property type="match status" value="1"/>
</dbReference>
<evidence type="ECO:0000256" key="5">
    <source>
        <dbReference type="ARBA" id="ARBA00022692"/>
    </source>
</evidence>
<comment type="subcellular location">
    <subcellularLocation>
        <location evidence="1">Cell membrane</location>
        <topology evidence="1">Multi-pass membrane protein</topology>
    </subcellularLocation>
</comment>
<keyword evidence="5 9" id="KW-0812">Transmembrane</keyword>
<evidence type="ECO:0000313" key="11">
    <source>
        <dbReference type="Proteomes" id="UP000031523"/>
    </source>
</evidence>
<evidence type="ECO:0000256" key="1">
    <source>
        <dbReference type="ARBA" id="ARBA00004651"/>
    </source>
</evidence>
<comment type="similarity">
    <text evidence="2">Belongs to the binding-protein-dependent transport system permease family. FecCD subfamily.</text>
</comment>
<dbReference type="Proteomes" id="UP000031523">
    <property type="component" value="Chromosome"/>
</dbReference>
<evidence type="ECO:0000256" key="6">
    <source>
        <dbReference type="ARBA" id="ARBA00022989"/>
    </source>
</evidence>
<evidence type="ECO:0000256" key="2">
    <source>
        <dbReference type="ARBA" id="ARBA00007935"/>
    </source>
</evidence>
<evidence type="ECO:0000256" key="3">
    <source>
        <dbReference type="ARBA" id="ARBA00022448"/>
    </source>
</evidence>
<dbReference type="Pfam" id="PF01032">
    <property type="entry name" value="FecCD"/>
    <property type="match status" value="1"/>
</dbReference>
<organism evidence="10 11">
    <name type="scientific">Streptomyces albus (strain ATCC 21838 / DSM 41398 / FERM P-419 / JCM 4703 / NBRC 107858)</name>
    <dbReference type="NCBI Taxonomy" id="1081613"/>
    <lineage>
        <taxon>Bacteria</taxon>
        <taxon>Bacillati</taxon>
        <taxon>Actinomycetota</taxon>
        <taxon>Actinomycetes</taxon>
        <taxon>Kitasatosporales</taxon>
        <taxon>Streptomycetaceae</taxon>
        <taxon>Streptomyces</taxon>
    </lineage>
</organism>
<feature type="transmembrane region" description="Helical" evidence="9">
    <location>
        <begin position="106"/>
        <end position="124"/>
    </location>
</feature>
<feature type="compositionally biased region" description="Low complexity" evidence="8">
    <location>
        <begin position="7"/>
        <end position="27"/>
    </location>
</feature>
<proteinExistence type="inferred from homology"/>
<dbReference type="PANTHER" id="PTHR30472">
    <property type="entry name" value="FERRIC ENTEROBACTIN TRANSPORT SYSTEM PERMEASE PROTEIN"/>
    <property type="match status" value="1"/>
</dbReference>
<keyword evidence="4" id="KW-1003">Cell membrane</keyword>
<evidence type="ECO:0000256" key="9">
    <source>
        <dbReference type="SAM" id="Phobius"/>
    </source>
</evidence>
<dbReference type="AlphaFoldDB" id="A0A0B5EGS8"/>
<name>A0A0B5EGS8_STRA4</name>
<feature type="transmembrane region" description="Helical" evidence="9">
    <location>
        <begin position="229"/>
        <end position="252"/>
    </location>
</feature>
<dbReference type="GO" id="GO:0022857">
    <property type="term" value="F:transmembrane transporter activity"/>
    <property type="evidence" value="ECO:0007669"/>
    <property type="project" value="InterPro"/>
</dbReference>
<feature type="transmembrane region" description="Helical" evidence="9">
    <location>
        <begin position="136"/>
        <end position="153"/>
    </location>
</feature>
<dbReference type="Gene3D" id="1.10.3470.10">
    <property type="entry name" value="ABC transporter involved in vitamin B12 uptake, BtuC"/>
    <property type="match status" value="1"/>
</dbReference>
<feature type="transmembrane region" description="Helical" evidence="9">
    <location>
        <begin position="160"/>
        <end position="180"/>
    </location>
</feature>
<sequence>MTAARVSAPTEPEPESTAAPAGSAAGGAQAAGGMWSLRWRGVSMRVHRRTAWVCAWCLAFAGVLLVVSLCTGAYAVAPAQVARALFFGTGDRLAVFFVTQERLPQALLALLVGCALGVSGAVFQNLSRNPLASPDVIGFNSGAATGAIAVLVVGGSSAQVAVGAIGGGLATAAVVFLLASRGGLHGVRLVLIGLGVTAMLGSVNSYLLTRSTLHNAQNAHIWLIGTLSGRSWGAVQVMAVALAVLLPVSVVMGRRLRMLEMGDDLARGLGVGVGRSRLVLTVLGVGLCAVAVASAGPVPFVALAAPQIAMLVARSPGVSLMAAGASGALLLSAAHLVSNQVLHLFARLQWVDDSQQDSQLPVGVTTAVLGGVYLAWVLFRRRRTTV</sequence>
<dbReference type="GO" id="GO:0005886">
    <property type="term" value="C:plasma membrane"/>
    <property type="evidence" value="ECO:0007669"/>
    <property type="project" value="UniProtKB-SubCell"/>
</dbReference>
<dbReference type="GO" id="GO:0033214">
    <property type="term" value="P:siderophore-iron import into cell"/>
    <property type="evidence" value="ECO:0007669"/>
    <property type="project" value="TreeGrafter"/>
</dbReference>
<keyword evidence="11" id="KW-1185">Reference proteome</keyword>
<evidence type="ECO:0000313" key="10">
    <source>
        <dbReference type="EMBL" id="AJE80574.1"/>
    </source>
</evidence>
<evidence type="ECO:0000256" key="8">
    <source>
        <dbReference type="SAM" id="MobiDB-lite"/>
    </source>
</evidence>
<feature type="transmembrane region" description="Helical" evidence="9">
    <location>
        <begin position="186"/>
        <end position="208"/>
    </location>
</feature>
<gene>
    <name evidence="10" type="ORF">SLNWT_0198</name>
</gene>